<dbReference type="HOGENOM" id="CLU_3308602_0_0_7"/>
<accession>Q728W4</accession>
<sequence>MHRQQTSVNPGRKAHEKKKARRFNVGKMRQKEPLRVHRL</sequence>
<evidence type="ECO:0000256" key="1">
    <source>
        <dbReference type="SAM" id="MobiDB-lite"/>
    </source>
</evidence>
<feature type="compositionally biased region" description="Basic residues" evidence="1">
    <location>
        <begin position="12"/>
        <end position="24"/>
    </location>
</feature>
<feature type="region of interest" description="Disordered" evidence="1">
    <location>
        <begin position="1"/>
        <end position="39"/>
    </location>
</feature>
<dbReference type="PaxDb" id="882-DVU_2488"/>
<protein>
    <submittedName>
        <fullName evidence="2">Uncharacterized protein</fullName>
    </submittedName>
</protein>
<keyword evidence="3" id="KW-1185">Reference proteome</keyword>
<dbReference type="EMBL" id="AE017285">
    <property type="protein sequence ID" value="AAS96960.1"/>
    <property type="molecule type" value="Genomic_DNA"/>
</dbReference>
<feature type="compositionally biased region" description="Basic and acidic residues" evidence="1">
    <location>
        <begin position="29"/>
        <end position="39"/>
    </location>
</feature>
<dbReference type="STRING" id="882.DVU_2488"/>
<evidence type="ECO:0000313" key="2">
    <source>
        <dbReference type="EMBL" id="AAS96960.1"/>
    </source>
</evidence>
<dbReference type="AlphaFoldDB" id="Q728W4"/>
<name>Q728W4_NITV2</name>
<dbReference type="KEGG" id="dvu:DVU_2488"/>
<reference evidence="2 3" key="1">
    <citation type="journal article" date="2004" name="Nat. Biotechnol.">
        <title>The genome sequence of the anaerobic, sulfate-reducing bacterium Desulfovibrio vulgaris Hildenborough.</title>
        <authorList>
            <person name="Heidelberg J.F."/>
            <person name="Seshadri R."/>
            <person name="Haveman S.A."/>
            <person name="Hemme C.L."/>
            <person name="Paulsen I.T."/>
            <person name="Kolonay J.F."/>
            <person name="Eisen J.A."/>
            <person name="Ward N."/>
            <person name="Methe B."/>
            <person name="Brinkac L.M."/>
            <person name="Daugherty S.C."/>
            <person name="Deboy R.T."/>
            <person name="Dodson R.J."/>
            <person name="Durkin A.S."/>
            <person name="Madupu R."/>
            <person name="Nelson W.C."/>
            <person name="Sullivan S.A."/>
            <person name="Fouts D."/>
            <person name="Haft D.H."/>
            <person name="Selengut J."/>
            <person name="Peterson J.D."/>
            <person name="Davidsen T.M."/>
            <person name="Zafar N."/>
            <person name="Zhou L."/>
            <person name="Radune D."/>
            <person name="Dimitrov G."/>
            <person name="Hance M."/>
            <person name="Tran K."/>
            <person name="Khouri H."/>
            <person name="Gill J."/>
            <person name="Utterback T.R."/>
            <person name="Feldblyum T.V."/>
            <person name="Wall J.D."/>
            <person name="Voordouw G."/>
            <person name="Fraser C.M."/>
        </authorList>
    </citation>
    <scope>NUCLEOTIDE SEQUENCE [LARGE SCALE GENOMIC DNA]</scope>
    <source>
        <strain evidence="3">ATCC 29579 / DSM 644 / NCIMB 8303 / VKM B-1760 / Hildenborough</strain>
    </source>
</reference>
<evidence type="ECO:0000313" key="3">
    <source>
        <dbReference type="Proteomes" id="UP000002194"/>
    </source>
</evidence>
<gene>
    <name evidence="2" type="ordered locus">DVU_2488</name>
</gene>
<dbReference type="Proteomes" id="UP000002194">
    <property type="component" value="Chromosome"/>
</dbReference>
<organism evidence="2 3">
    <name type="scientific">Nitratidesulfovibrio vulgaris (strain ATCC 29579 / DSM 644 / CCUG 34227 / NCIMB 8303 / VKM B-1760 / Hildenborough)</name>
    <name type="common">Desulfovibrio vulgaris</name>
    <dbReference type="NCBI Taxonomy" id="882"/>
    <lineage>
        <taxon>Bacteria</taxon>
        <taxon>Pseudomonadati</taxon>
        <taxon>Thermodesulfobacteriota</taxon>
        <taxon>Desulfovibrionia</taxon>
        <taxon>Desulfovibrionales</taxon>
        <taxon>Desulfovibrionaceae</taxon>
        <taxon>Nitratidesulfovibrio</taxon>
    </lineage>
</organism>
<dbReference type="EnsemblBacteria" id="AAS96960">
    <property type="protein sequence ID" value="AAS96960"/>
    <property type="gene ID" value="DVU_2488"/>
</dbReference>
<proteinExistence type="predicted"/>